<evidence type="ECO:0000313" key="1">
    <source>
        <dbReference type="EMBL" id="CAF4806852.1"/>
    </source>
</evidence>
<dbReference type="Proteomes" id="UP000663873">
    <property type="component" value="Unassembled WGS sequence"/>
</dbReference>
<feature type="non-terminal residue" evidence="1">
    <location>
        <position position="1"/>
    </location>
</feature>
<protein>
    <submittedName>
        <fullName evidence="1">Uncharacterized protein</fullName>
    </submittedName>
</protein>
<reference evidence="1" key="1">
    <citation type="submission" date="2021-02" db="EMBL/GenBank/DDBJ databases">
        <authorList>
            <person name="Nowell W R."/>
        </authorList>
    </citation>
    <scope>NUCLEOTIDE SEQUENCE</scope>
</reference>
<dbReference type="EMBL" id="CAJOBP010049643">
    <property type="protein sequence ID" value="CAF4806852.1"/>
    <property type="molecule type" value="Genomic_DNA"/>
</dbReference>
<proteinExistence type="predicted"/>
<name>A0A821PGN9_9BILA</name>
<sequence length="87" mass="9517">NTNTNTNTNNNNNNKLVVSDDQVVLGSQLDLVIKALISKSCTEDGLEFATILLLNVSKINQATRDKVLHLLLNGIRLLGKDVSDEIK</sequence>
<gene>
    <name evidence="1" type="ORF">UJA718_LOCUS41541</name>
</gene>
<accession>A0A821PGN9</accession>
<keyword evidence="2" id="KW-1185">Reference proteome</keyword>
<comment type="caution">
    <text evidence="1">The sequence shown here is derived from an EMBL/GenBank/DDBJ whole genome shotgun (WGS) entry which is preliminary data.</text>
</comment>
<dbReference type="AlphaFoldDB" id="A0A821PGN9"/>
<organism evidence="1 2">
    <name type="scientific">Rotaria socialis</name>
    <dbReference type="NCBI Taxonomy" id="392032"/>
    <lineage>
        <taxon>Eukaryota</taxon>
        <taxon>Metazoa</taxon>
        <taxon>Spiralia</taxon>
        <taxon>Gnathifera</taxon>
        <taxon>Rotifera</taxon>
        <taxon>Eurotatoria</taxon>
        <taxon>Bdelloidea</taxon>
        <taxon>Philodinida</taxon>
        <taxon>Philodinidae</taxon>
        <taxon>Rotaria</taxon>
    </lineage>
</organism>
<evidence type="ECO:0000313" key="2">
    <source>
        <dbReference type="Proteomes" id="UP000663873"/>
    </source>
</evidence>